<dbReference type="Pfam" id="PF00226">
    <property type="entry name" value="DnaJ"/>
    <property type="match status" value="1"/>
</dbReference>
<dbReference type="SUPFAM" id="SSF48371">
    <property type="entry name" value="ARM repeat"/>
    <property type="match status" value="2"/>
</dbReference>
<dbReference type="OrthoDB" id="69656at2759"/>
<dbReference type="Gene3D" id="1.10.287.110">
    <property type="entry name" value="DnaJ domain"/>
    <property type="match status" value="1"/>
</dbReference>
<dbReference type="PANTHER" id="PTHR36983:SF2">
    <property type="entry name" value="DNAJ HOMOLOG SUBFAMILY C MEMBER 13"/>
    <property type="match status" value="1"/>
</dbReference>
<dbReference type="InterPro" id="IPR036869">
    <property type="entry name" value="J_dom_sf"/>
</dbReference>
<evidence type="ECO:0000259" key="1">
    <source>
        <dbReference type="PROSITE" id="PS50076"/>
    </source>
</evidence>
<evidence type="ECO:0000313" key="2">
    <source>
        <dbReference type="EMBL" id="PAA87813.1"/>
    </source>
</evidence>
<dbReference type="Pfam" id="PF14237">
    <property type="entry name" value="GYF_2"/>
    <property type="match status" value="1"/>
</dbReference>
<accession>A0A267GP73</accession>
<dbReference type="InterPro" id="IPR001623">
    <property type="entry name" value="DnaJ_domain"/>
</dbReference>
<reference evidence="2 3" key="1">
    <citation type="submission" date="2017-06" db="EMBL/GenBank/DDBJ databases">
        <title>A platform for efficient transgenesis in Macrostomum lignano, a flatworm model organism for stem cell research.</title>
        <authorList>
            <person name="Berezikov E."/>
        </authorList>
    </citation>
    <scope>NUCLEOTIDE SEQUENCE [LARGE SCALE GENOMIC DNA]</scope>
    <source>
        <strain evidence="2">DV1</strain>
        <tissue evidence="2">Whole organism</tissue>
    </source>
</reference>
<feature type="domain" description="J" evidence="1">
    <location>
        <begin position="1301"/>
        <end position="1358"/>
    </location>
</feature>
<sequence length="2291" mass="257557">MSNNPNACPQMKENQDLACFHVTKLSWKGKYKRIFSIGTQGITTYNPQTLEITNQWLYSDFFNILPNPKGGPQELIIQMKKVGGNKKDQMKFASDHRADILTEALRFQHQFAETPRTPARFNTFKQHWSDTRKNVVLAVNSAGLCQFDPVSNSLLCTYDYKDIECLLLIPDLPGGISVVCGGFGRNHIFATQDQDNLIKAIKEAAQHYIGLQIRVHQSQSTYEQLLINKFGKYSGDEHLTSHSEFPVAKTRTPRHKEPVRRLLCLSETCLIERDPATYHAVSVKPLCDVFSMTRDPANPQLVAIESVRGPPRYYTSTDRDALIASVLDGVRASGNRDVCVKRAPIDRGLRFGPLSTPLSEEVESQCLRHLYQQPPGVTFAQAVARFNANVPYSGLLHAVTQDGFFSENKERLITQALSALIHHDGGGGSVEAEFHALRRLVASRAGFSAFTDLSGMRETLGRKVVAALRRADDDGGVGHAAIDTINSLMQPMHDNYDLKQEQLNKSSIMSSKKFLESLLDIFEAHVLKGTGALFISAMLDFLTFALCAPYSETTEGGHFDTLLIMTAARGRAFFKLFQHPSTAILKGAGLVMRSIVEEAEPEVAARMQALSLAEAALPAHLHTALFTQSADGRMLVNRQLSRHLIGLWVTDNQVAMTLLRRIFPQGLLSYLDSTEEPPRDDIDRLNTRDNLKLATDQENQRSANQQWRAVERQIENFLVHWRSRIGFQKKQPQKEEKPIVLRKRRQRVKSEANWAMFYYQFCKDHTKPNLLWNYRTREELREALDNELRAFNSDKDLSGKKQISWNHEEFQVAFPSLAEEIKIGDYFLRVLLEEDDKLTGDEESTLVISQSFQFFNDLYHRFLLTQKVNMKCMCLHAMTIVYGRCHAEIGPFGDTRYIVSMLDRTTDKLERDRLMLFLSRLVLNKENVKEILDANGVKIIIDFVTLAHLHISRAHTPMQSNILEASPDMRRPGEKEWYYGSSAKEKCGPFSFDELKELFENGSVNKDTRVWAQGFEGWKPLASVPQLRWTLLATGKEVLNESDLAVAGLNILIRMCEFFPSTDQFGAVIRPLPRVKTALSSGACLPHLVQLLLTFDSVLVEKVATLLNHMMVENPYISRLYLTGVFFFILMYSGSNLIPIAQFLKYTHLLQAFRTEEAGHSLMQQSVLGHLLPEAMVCYLENYTPEKFAEIFLGEFDTPEAIWNSEMRRLMISKIAAHLADFSPRLQSNTRALYQYCAIPRVQYPQLENELFCNIYYLRHLCDTARFPDWPIKEPIALLKDILEAWKREVEKRPPTMSLEEAYSELGLTSKDGAPDEAQIRKSYFRLAQKYHPDKNPDGREKFESVNKAYEFLCSKANLVQGPDPKNIVLILRSQSILFSRYKDLLQPYKYAGYPALIKTVRMETSEDQLFSKEVPLLESAAELCYHTVNCSNLNAEELRRENGIEALQEAFSRCVSVITPGSKPDETPARVCVNILRCFTVAAKFEACRSRIQEQPQIVKDLLRVMYFKHLPRLATVAVECAAAFCLDFWLQTNMYQSGALYHLLPLLFGYDYTLDEGGVERAEDSNQQEQNNRLAEAALRACSALAGYRAVATSPTVAVAVDSGEPGRAEASDDVPAVAADASNSSSDGGACYPDNPSVQQSLKALVTPFVCRRMQDQRPGWLLKLLNSNCQTPYLIWDNATRAELLGYLEDQQQSLIRTGECDQSLGTEFQYSIFGKELIIGDVFIRVYNEQPTYPLENPKGLTIDILHYLNTSAQYLHSLLAMQRDQQETLILNDDQRRNLTKVDAALEALRNVIRNHPGVEMQCIGYFQLLFALLRLNGCHTTMQRALEVISCVTENQECVKDIAAANVLCYLVMLFQTLPECHGLLLSTLSPLMSHTDLVKDSVYRGVIIHLLDLFCSSSDQELRQQAAQLLAKLTANKLVGPRIRLILNKFLPAIFVDAMRDAPETAVNMFETSQENPELLWNDDTRSDVSQTVARMRGEFYHRQVLDPAVKWNIPEDFRMPFIAAGDSNDCVGGEPVVGGVYLRLFVQNPGWVLRNPKEFTRCLMDKWIELVRRGVQADAQLLELVTSSMVGLVATQPALLDSLPQLGYFPQLLDALATSEDAGALRSCLLMLHAFSANTGCVRSLVSAGHCLRSVKRGMEQRPDLLAYACETVLRLAEGQEDLAAEQALTCGLVQHLLGLLQSGLERVENPGATKAQVVNALKALQKSLQHGERVGAILDASPVWKDYKDQLHDLFISNAPSVAGYLTAGTPQVAGYLLNSASGGGGGPAASKAPPKDPFLS</sequence>
<evidence type="ECO:0000313" key="3">
    <source>
        <dbReference type="Proteomes" id="UP000215902"/>
    </source>
</evidence>
<name>A0A267GP73_9PLAT</name>
<dbReference type="GO" id="GO:0010008">
    <property type="term" value="C:endosome membrane"/>
    <property type="evidence" value="ECO:0007669"/>
    <property type="project" value="TreeGrafter"/>
</dbReference>
<keyword evidence="3" id="KW-1185">Reference proteome</keyword>
<dbReference type="SUPFAM" id="SSF46565">
    <property type="entry name" value="Chaperone J-domain"/>
    <property type="match status" value="1"/>
</dbReference>
<dbReference type="InterPro" id="IPR025640">
    <property type="entry name" value="GYF_2"/>
</dbReference>
<dbReference type="GO" id="GO:0006898">
    <property type="term" value="P:receptor-mediated endocytosis"/>
    <property type="evidence" value="ECO:0007669"/>
    <property type="project" value="TreeGrafter"/>
</dbReference>
<proteinExistence type="predicted"/>
<dbReference type="FunFam" id="1.10.287.110:FF:000007">
    <property type="entry name" value="DnaJ (Hsp40) homolog, subfamily C, member 13"/>
    <property type="match status" value="1"/>
</dbReference>
<dbReference type="GO" id="GO:2000641">
    <property type="term" value="P:regulation of early endosome to late endosome transport"/>
    <property type="evidence" value="ECO:0007669"/>
    <property type="project" value="InterPro"/>
</dbReference>
<dbReference type="Proteomes" id="UP000215902">
    <property type="component" value="Unassembled WGS sequence"/>
</dbReference>
<dbReference type="SUPFAM" id="SSF55277">
    <property type="entry name" value="GYF domain"/>
    <property type="match status" value="1"/>
</dbReference>
<dbReference type="InterPro" id="IPR044978">
    <property type="entry name" value="GRV2/DNAJC13"/>
</dbReference>
<dbReference type="PROSITE" id="PS50076">
    <property type="entry name" value="DNAJ_2"/>
    <property type="match status" value="1"/>
</dbReference>
<dbReference type="STRING" id="282301.A0A267GP73"/>
<dbReference type="PANTHER" id="PTHR36983">
    <property type="entry name" value="DNAJ HOMOLOG SUBFAMILY C MEMBER 13"/>
    <property type="match status" value="1"/>
</dbReference>
<dbReference type="Gene3D" id="1.25.10.10">
    <property type="entry name" value="Leucine-rich Repeat Variant"/>
    <property type="match status" value="3"/>
</dbReference>
<protein>
    <recommendedName>
        <fullName evidence="1">J domain-containing protein</fullName>
    </recommendedName>
</protein>
<dbReference type="SMART" id="SM00271">
    <property type="entry name" value="DnaJ"/>
    <property type="match status" value="1"/>
</dbReference>
<organism evidence="2 3">
    <name type="scientific">Macrostomum lignano</name>
    <dbReference type="NCBI Taxonomy" id="282301"/>
    <lineage>
        <taxon>Eukaryota</taxon>
        <taxon>Metazoa</taxon>
        <taxon>Spiralia</taxon>
        <taxon>Lophotrochozoa</taxon>
        <taxon>Platyhelminthes</taxon>
        <taxon>Rhabditophora</taxon>
        <taxon>Macrostomorpha</taxon>
        <taxon>Macrostomida</taxon>
        <taxon>Macrostomidae</taxon>
        <taxon>Macrostomum</taxon>
    </lineage>
</organism>
<dbReference type="EMBL" id="NIVC01000215">
    <property type="protein sequence ID" value="PAA87813.1"/>
    <property type="molecule type" value="Genomic_DNA"/>
</dbReference>
<dbReference type="InterPro" id="IPR016024">
    <property type="entry name" value="ARM-type_fold"/>
</dbReference>
<dbReference type="InterPro" id="IPR011989">
    <property type="entry name" value="ARM-like"/>
</dbReference>
<gene>
    <name evidence="2" type="ORF">BOX15_Mlig005270g1</name>
</gene>
<comment type="caution">
    <text evidence="2">The sequence shown here is derived from an EMBL/GenBank/DDBJ whole genome shotgun (WGS) entry which is preliminary data.</text>
</comment>
<dbReference type="CDD" id="cd06257">
    <property type="entry name" value="DnaJ"/>
    <property type="match status" value="1"/>
</dbReference>
<dbReference type="Pfam" id="PF19432">
    <property type="entry name" value="RME-8_N"/>
    <property type="match status" value="1"/>
</dbReference>
<dbReference type="GO" id="GO:0007032">
    <property type="term" value="P:endosome organization"/>
    <property type="evidence" value="ECO:0007669"/>
    <property type="project" value="InterPro"/>
</dbReference>
<dbReference type="InterPro" id="IPR035445">
    <property type="entry name" value="GYF-like_dom_sf"/>
</dbReference>
<dbReference type="InterPro" id="IPR045802">
    <property type="entry name" value="GRV2/DNAJC13_N"/>
</dbReference>